<dbReference type="GO" id="GO:0006006">
    <property type="term" value="P:glucose metabolic process"/>
    <property type="evidence" value="ECO:0007669"/>
    <property type="project" value="TreeGrafter"/>
</dbReference>
<evidence type="ECO:0000313" key="5">
    <source>
        <dbReference type="EMBL" id="OWF53316.1"/>
    </source>
</evidence>
<dbReference type="PRINTS" id="PR00080">
    <property type="entry name" value="SDRFAMILY"/>
</dbReference>
<accession>A0A210QX80</accession>
<dbReference type="PANTHER" id="PTHR44252:SF3">
    <property type="entry name" value="D-ERYTHRULOSE REDUCTASE-RELATED"/>
    <property type="match status" value="1"/>
</dbReference>
<name>A0A210QX80_MIZYE</name>
<proteinExistence type="inferred from homology"/>
<dbReference type="PANTHER" id="PTHR44252">
    <property type="entry name" value="D-ERYTHRULOSE REDUCTASE"/>
    <property type="match status" value="1"/>
</dbReference>
<dbReference type="Proteomes" id="UP000242188">
    <property type="component" value="Unassembled WGS sequence"/>
</dbReference>
<dbReference type="PRINTS" id="PR00081">
    <property type="entry name" value="GDHRDH"/>
</dbReference>
<dbReference type="Gene3D" id="3.40.50.720">
    <property type="entry name" value="NAD(P)-binding Rossmann-like Domain"/>
    <property type="match status" value="1"/>
</dbReference>
<dbReference type="AlphaFoldDB" id="A0A210QX80"/>
<dbReference type="OrthoDB" id="1393670at2759"/>
<keyword evidence="3" id="KW-0521">NADP</keyword>
<comment type="subunit">
    <text evidence="2">Homotetramer.</text>
</comment>
<evidence type="ECO:0000313" key="6">
    <source>
        <dbReference type="Proteomes" id="UP000242188"/>
    </source>
</evidence>
<dbReference type="PROSITE" id="PS00061">
    <property type="entry name" value="ADH_SHORT"/>
    <property type="match status" value="1"/>
</dbReference>
<dbReference type="STRING" id="6573.A0A210QX80"/>
<dbReference type="InterPro" id="IPR020904">
    <property type="entry name" value="Sc_DH/Rdtase_CS"/>
</dbReference>
<evidence type="ECO:0000256" key="2">
    <source>
        <dbReference type="ARBA" id="ARBA00011881"/>
    </source>
</evidence>
<comment type="caution">
    <text evidence="5">The sequence shown here is derived from an EMBL/GenBank/DDBJ whole genome shotgun (WGS) entry which is preliminary data.</text>
</comment>
<dbReference type="SUPFAM" id="SSF51735">
    <property type="entry name" value="NAD(P)-binding Rossmann-fold domains"/>
    <property type="match status" value="1"/>
</dbReference>
<keyword evidence="4" id="KW-0560">Oxidoreductase</keyword>
<dbReference type="FunFam" id="3.40.50.720:FF:000084">
    <property type="entry name" value="Short-chain dehydrogenase reductase"/>
    <property type="match status" value="1"/>
</dbReference>
<dbReference type="EMBL" id="NEDP02001396">
    <property type="protein sequence ID" value="OWF53316.1"/>
    <property type="molecule type" value="Genomic_DNA"/>
</dbReference>
<comment type="similarity">
    <text evidence="1">Belongs to the short-chain dehydrogenases/reductases (SDR) family.</text>
</comment>
<sequence length="244" mass="26039">MEIRLDNKKALVTGAGRGIGWGIVRGLVECGAEVYALSITKANLDDLKLEFPPIHTVQADLSDWEATRAAVEGVGTIDLLVNNAAVSPSPMPFVDTDKKTYEDVFSVNLMAAINVSQVAARGMLASGRGGAIVNISSVNACIAINKTSPYNIAKAGLDMMTKCMAMELSPTIRINSVNPTVCMTAMGKHHWSDPKKADPWKARHPMGRFGEVEEVVNTVLFLLSDKASYTTGTCVPVDGGLLCN</sequence>
<organism evidence="5 6">
    <name type="scientific">Mizuhopecten yessoensis</name>
    <name type="common">Japanese scallop</name>
    <name type="synonym">Patinopecten yessoensis</name>
    <dbReference type="NCBI Taxonomy" id="6573"/>
    <lineage>
        <taxon>Eukaryota</taxon>
        <taxon>Metazoa</taxon>
        <taxon>Spiralia</taxon>
        <taxon>Lophotrochozoa</taxon>
        <taxon>Mollusca</taxon>
        <taxon>Bivalvia</taxon>
        <taxon>Autobranchia</taxon>
        <taxon>Pteriomorphia</taxon>
        <taxon>Pectinida</taxon>
        <taxon>Pectinoidea</taxon>
        <taxon>Pectinidae</taxon>
        <taxon>Mizuhopecten</taxon>
    </lineage>
</organism>
<gene>
    <name evidence="5" type="ORF">KP79_PYT00459</name>
</gene>
<evidence type="ECO:0000256" key="3">
    <source>
        <dbReference type="ARBA" id="ARBA00022857"/>
    </source>
</evidence>
<protein>
    <submittedName>
        <fullName evidence="5">L-xylulose reductase</fullName>
    </submittedName>
</protein>
<reference evidence="5 6" key="1">
    <citation type="journal article" date="2017" name="Nat. Ecol. Evol.">
        <title>Scallop genome provides insights into evolution of bilaterian karyotype and development.</title>
        <authorList>
            <person name="Wang S."/>
            <person name="Zhang J."/>
            <person name="Jiao W."/>
            <person name="Li J."/>
            <person name="Xun X."/>
            <person name="Sun Y."/>
            <person name="Guo X."/>
            <person name="Huan P."/>
            <person name="Dong B."/>
            <person name="Zhang L."/>
            <person name="Hu X."/>
            <person name="Sun X."/>
            <person name="Wang J."/>
            <person name="Zhao C."/>
            <person name="Wang Y."/>
            <person name="Wang D."/>
            <person name="Huang X."/>
            <person name="Wang R."/>
            <person name="Lv J."/>
            <person name="Li Y."/>
            <person name="Zhang Z."/>
            <person name="Liu B."/>
            <person name="Lu W."/>
            <person name="Hui Y."/>
            <person name="Liang J."/>
            <person name="Zhou Z."/>
            <person name="Hou R."/>
            <person name="Li X."/>
            <person name="Liu Y."/>
            <person name="Li H."/>
            <person name="Ning X."/>
            <person name="Lin Y."/>
            <person name="Zhao L."/>
            <person name="Xing Q."/>
            <person name="Dou J."/>
            <person name="Li Y."/>
            <person name="Mao J."/>
            <person name="Guo H."/>
            <person name="Dou H."/>
            <person name="Li T."/>
            <person name="Mu C."/>
            <person name="Jiang W."/>
            <person name="Fu Q."/>
            <person name="Fu X."/>
            <person name="Miao Y."/>
            <person name="Liu J."/>
            <person name="Yu Q."/>
            <person name="Li R."/>
            <person name="Liao H."/>
            <person name="Li X."/>
            <person name="Kong Y."/>
            <person name="Jiang Z."/>
            <person name="Chourrout D."/>
            <person name="Li R."/>
            <person name="Bao Z."/>
        </authorList>
    </citation>
    <scope>NUCLEOTIDE SEQUENCE [LARGE SCALE GENOMIC DNA]</scope>
    <source>
        <strain evidence="5 6">PY_sf001</strain>
    </source>
</reference>
<evidence type="ECO:0000256" key="1">
    <source>
        <dbReference type="ARBA" id="ARBA00006484"/>
    </source>
</evidence>
<dbReference type="Pfam" id="PF13561">
    <property type="entry name" value="adh_short_C2"/>
    <property type="match status" value="1"/>
</dbReference>
<dbReference type="GO" id="GO:0050038">
    <property type="term" value="F:L-xylulose reductase (NADPH) activity"/>
    <property type="evidence" value="ECO:0007669"/>
    <property type="project" value="TreeGrafter"/>
</dbReference>
<dbReference type="InterPro" id="IPR051737">
    <property type="entry name" value="L-xylulose/Carbonyl_redctase"/>
</dbReference>
<keyword evidence="6" id="KW-1185">Reference proteome</keyword>
<evidence type="ECO:0000256" key="4">
    <source>
        <dbReference type="ARBA" id="ARBA00023002"/>
    </source>
</evidence>
<dbReference type="GO" id="GO:0004090">
    <property type="term" value="F:carbonyl reductase (NADPH) activity"/>
    <property type="evidence" value="ECO:0007669"/>
    <property type="project" value="TreeGrafter"/>
</dbReference>
<dbReference type="InterPro" id="IPR002347">
    <property type="entry name" value="SDR_fam"/>
</dbReference>
<dbReference type="GO" id="GO:0005997">
    <property type="term" value="P:xylulose metabolic process"/>
    <property type="evidence" value="ECO:0007669"/>
    <property type="project" value="TreeGrafter"/>
</dbReference>
<dbReference type="InterPro" id="IPR036291">
    <property type="entry name" value="NAD(P)-bd_dom_sf"/>
</dbReference>